<name>A0A2Z5JNR8_STRAR</name>
<dbReference type="Proteomes" id="UP000252698">
    <property type="component" value="Chromosome"/>
</dbReference>
<evidence type="ECO:0000313" key="2">
    <source>
        <dbReference type="Proteomes" id="UP000252698"/>
    </source>
</evidence>
<organism evidence="1 2">
    <name type="scientific">Streptomyces atratus</name>
    <dbReference type="NCBI Taxonomy" id="1893"/>
    <lineage>
        <taxon>Bacteria</taxon>
        <taxon>Bacillati</taxon>
        <taxon>Actinomycetota</taxon>
        <taxon>Actinomycetes</taxon>
        <taxon>Kitasatosporales</taxon>
        <taxon>Streptomycetaceae</taxon>
        <taxon>Streptomyces</taxon>
    </lineage>
</organism>
<gene>
    <name evidence="1" type="ORF">C5746_40195</name>
</gene>
<dbReference type="KEGG" id="sata:C5746_40195"/>
<evidence type="ECO:0000313" key="1">
    <source>
        <dbReference type="EMBL" id="AXE82091.1"/>
    </source>
</evidence>
<reference evidence="1 2" key="1">
    <citation type="journal article" date="2018" name="Front. Microbiol.">
        <title>Genome Sequencing of Streptomyces atratus SCSIOZH16 and Activation Production of Nocardamine via Metabolic Engineering.</title>
        <authorList>
            <person name="Li Y."/>
            <person name="Zhang C."/>
            <person name="Liu C."/>
            <person name="Ju J."/>
            <person name="Ma J."/>
        </authorList>
    </citation>
    <scope>NUCLEOTIDE SEQUENCE [LARGE SCALE GENOMIC DNA]</scope>
    <source>
        <strain evidence="1 2">SCSIO_ZH16</strain>
    </source>
</reference>
<proteinExistence type="predicted"/>
<sequence length="79" mass="8411">MAGIRGYSASSSRIAGSTASTIEPFGARRYFGGSSLATARRTVFRAIPRCRAIPLIDISSARWSRRISAQSSTPITSST</sequence>
<dbReference type="EMBL" id="CP027306">
    <property type="protein sequence ID" value="AXE82091.1"/>
    <property type="molecule type" value="Genomic_DNA"/>
</dbReference>
<protein>
    <submittedName>
        <fullName evidence="1">Uncharacterized protein</fullName>
    </submittedName>
</protein>
<dbReference type="AlphaFoldDB" id="A0A2Z5JNR8"/>
<accession>A0A2Z5JNR8</accession>